<dbReference type="AlphaFoldDB" id="A0ABC8M3G5"/>
<protein>
    <submittedName>
        <fullName evidence="2">Uncharacterized protein</fullName>
    </submittedName>
</protein>
<keyword evidence="3" id="KW-1185">Reference proteome</keyword>
<sequence length="91" mass="9848">MAKNLNSICFALLLFVVVIASTGFLNSEAVDCPGGCSLPGQRKFLDECGIVPFPGTDVDCCKCCAAKWPTPPLCWAVVEGTERHCHCYQHI</sequence>
<organism evidence="2 3">
    <name type="scientific">Eruca vesicaria subsp. sativa</name>
    <name type="common">Garden rocket</name>
    <name type="synonym">Eruca sativa</name>
    <dbReference type="NCBI Taxonomy" id="29727"/>
    <lineage>
        <taxon>Eukaryota</taxon>
        <taxon>Viridiplantae</taxon>
        <taxon>Streptophyta</taxon>
        <taxon>Embryophyta</taxon>
        <taxon>Tracheophyta</taxon>
        <taxon>Spermatophyta</taxon>
        <taxon>Magnoliopsida</taxon>
        <taxon>eudicotyledons</taxon>
        <taxon>Gunneridae</taxon>
        <taxon>Pentapetalae</taxon>
        <taxon>rosids</taxon>
        <taxon>malvids</taxon>
        <taxon>Brassicales</taxon>
        <taxon>Brassicaceae</taxon>
        <taxon>Brassiceae</taxon>
        <taxon>Eruca</taxon>
    </lineage>
</organism>
<feature type="signal peptide" evidence="1">
    <location>
        <begin position="1"/>
        <end position="20"/>
    </location>
</feature>
<proteinExistence type="predicted"/>
<reference evidence="2 3" key="1">
    <citation type="submission" date="2022-03" db="EMBL/GenBank/DDBJ databases">
        <authorList>
            <person name="Macdonald S."/>
            <person name="Ahmed S."/>
            <person name="Newling K."/>
        </authorList>
    </citation>
    <scope>NUCLEOTIDE SEQUENCE [LARGE SCALE GENOMIC DNA]</scope>
</reference>
<name>A0ABC8M3G5_ERUVS</name>
<evidence type="ECO:0000313" key="3">
    <source>
        <dbReference type="Proteomes" id="UP001642260"/>
    </source>
</evidence>
<feature type="chain" id="PRO_5044765862" evidence="1">
    <location>
        <begin position="21"/>
        <end position="91"/>
    </location>
</feature>
<dbReference type="EMBL" id="CAKOAT010884042">
    <property type="protein sequence ID" value="CAH8390238.1"/>
    <property type="molecule type" value="Genomic_DNA"/>
</dbReference>
<keyword evidence="1" id="KW-0732">Signal</keyword>
<evidence type="ECO:0000313" key="2">
    <source>
        <dbReference type="EMBL" id="CAH8390238.1"/>
    </source>
</evidence>
<accession>A0ABC8M3G5</accession>
<gene>
    <name evidence="2" type="ORF">ERUC_LOCUS42721</name>
</gene>
<comment type="caution">
    <text evidence="2">The sequence shown here is derived from an EMBL/GenBank/DDBJ whole genome shotgun (WGS) entry which is preliminary data.</text>
</comment>
<evidence type="ECO:0000256" key="1">
    <source>
        <dbReference type="SAM" id="SignalP"/>
    </source>
</evidence>
<dbReference type="Proteomes" id="UP001642260">
    <property type="component" value="Unassembled WGS sequence"/>
</dbReference>